<organism evidence="1 2">
    <name type="scientific">Irpex rosettiformis</name>
    <dbReference type="NCBI Taxonomy" id="378272"/>
    <lineage>
        <taxon>Eukaryota</taxon>
        <taxon>Fungi</taxon>
        <taxon>Dikarya</taxon>
        <taxon>Basidiomycota</taxon>
        <taxon>Agaricomycotina</taxon>
        <taxon>Agaricomycetes</taxon>
        <taxon>Polyporales</taxon>
        <taxon>Irpicaceae</taxon>
        <taxon>Irpex</taxon>
    </lineage>
</organism>
<evidence type="ECO:0000313" key="2">
    <source>
        <dbReference type="Proteomes" id="UP001055072"/>
    </source>
</evidence>
<keyword evidence="2" id="KW-1185">Reference proteome</keyword>
<evidence type="ECO:0000313" key="1">
    <source>
        <dbReference type="EMBL" id="KAI0090841.1"/>
    </source>
</evidence>
<reference evidence="1" key="1">
    <citation type="journal article" date="2021" name="Environ. Microbiol.">
        <title>Gene family expansions and transcriptome signatures uncover fungal adaptations to wood decay.</title>
        <authorList>
            <person name="Hage H."/>
            <person name="Miyauchi S."/>
            <person name="Viragh M."/>
            <person name="Drula E."/>
            <person name="Min B."/>
            <person name="Chaduli D."/>
            <person name="Navarro D."/>
            <person name="Favel A."/>
            <person name="Norest M."/>
            <person name="Lesage-Meessen L."/>
            <person name="Balint B."/>
            <person name="Merenyi Z."/>
            <person name="de Eugenio L."/>
            <person name="Morin E."/>
            <person name="Martinez A.T."/>
            <person name="Baldrian P."/>
            <person name="Stursova M."/>
            <person name="Martinez M.J."/>
            <person name="Novotny C."/>
            <person name="Magnuson J.K."/>
            <person name="Spatafora J.W."/>
            <person name="Maurice S."/>
            <person name="Pangilinan J."/>
            <person name="Andreopoulos W."/>
            <person name="LaButti K."/>
            <person name="Hundley H."/>
            <person name="Na H."/>
            <person name="Kuo A."/>
            <person name="Barry K."/>
            <person name="Lipzen A."/>
            <person name="Henrissat B."/>
            <person name="Riley R."/>
            <person name="Ahrendt S."/>
            <person name="Nagy L.G."/>
            <person name="Grigoriev I.V."/>
            <person name="Martin F."/>
            <person name="Rosso M.N."/>
        </authorList>
    </citation>
    <scope>NUCLEOTIDE SEQUENCE</scope>
    <source>
        <strain evidence="1">CBS 384.51</strain>
    </source>
</reference>
<proteinExistence type="predicted"/>
<comment type="caution">
    <text evidence="1">The sequence shown here is derived from an EMBL/GenBank/DDBJ whole genome shotgun (WGS) entry which is preliminary data.</text>
</comment>
<accession>A0ACB8U9D8</accession>
<dbReference type="Proteomes" id="UP001055072">
    <property type="component" value="Unassembled WGS sequence"/>
</dbReference>
<protein>
    <submittedName>
        <fullName evidence="1">Uncharacterized protein</fullName>
    </submittedName>
</protein>
<gene>
    <name evidence="1" type="ORF">BDY19DRAFT_992248</name>
</gene>
<name>A0ACB8U9D8_9APHY</name>
<dbReference type="EMBL" id="MU274907">
    <property type="protein sequence ID" value="KAI0090841.1"/>
    <property type="molecule type" value="Genomic_DNA"/>
</dbReference>
<sequence length="430" mass="47556">MFVQDYHLPCEGMDEAHEDSGKKLPAELTDAILDQLRGDKSTLLNCAVVCSSWLQTSRYHLFHTLRIDNSKPSRSFSDFVAFIRGSPHICAYIHSLSLQGNGTDAIPGIGPILLSQILRELPSLCDLELDNVIWERATGFREDSEPCSLTSWPLKRPCNSLLLRRLRSCATGGRTCLINDIFDVLSTFSSLKSFTLERITYSRSIEPPAADGDSRVRLEQLDISTASEHGTLPEQLFFNALRARVCLDTLSNVNLRCSHGEHAQLIGSFLRDVNPTNLTLDLSHMDQLAAVGNESIWSSLGLASLTSLKSLSLHVWTSGTHLYGDVFTFVGQWCLCSVLPILSHISPTVERVTIILSISGDPSHLRGHLEQFDWQRLLNEFNRLTALEAVVFEIRQRLNVSVGDEATSTVAALVETKLSALVASGVLEVI</sequence>